<protein>
    <submittedName>
        <fullName evidence="2">Transposase</fullName>
    </submittedName>
</protein>
<dbReference type="InterPro" id="IPR025161">
    <property type="entry name" value="IS402-like_dom"/>
</dbReference>
<comment type="caution">
    <text evidence="2">The sequence shown here is derived from an EMBL/GenBank/DDBJ whole genome shotgun (WGS) entry which is preliminary data.</text>
</comment>
<accession>A0A6M0SCA7</accession>
<evidence type="ECO:0000259" key="1">
    <source>
        <dbReference type="Pfam" id="PF13340"/>
    </source>
</evidence>
<dbReference type="EMBL" id="QZCE01000002">
    <property type="protein sequence ID" value="NEZ66118.1"/>
    <property type="molecule type" value="Genomic_DNA"/>
</dbReference>
<dbReference type="Proteomes" id="UP000473574">
    <property type="component" value="Unassembled WGS sequence"/>
</dbReference>
<evidence type="ECO:0000313" key="3">
    <source>
        <dbReference type="Proteomes" id="UP000473574"/>
    </source>
</evidence>
<dbReference type="PANTHER" id="PTHR30007:SF0">
    <property type="entry name" value="TRANSPOSASE"/>
    <property type="match status" value="1"/>
</dbReference>
<dbReference type="RefSeq" id="WP_163667985.1">
    <property type="nucleotide sequence ID" value="NZ_QZCE01000002.1"/>
</dbReference>
<name>A0A6M0SCA7_9CYAN</name>
<organism evidence="2 3">
    <name type="scientific">Adonisia turfae CCMR0082</name>
    <dbReference type="NCBI Taxonomy" id="2304604"/>
    <lineage>
        <taxon>Bacteria</taxon>
        <taxon>Bacillati</taxon>
        <taxon>Cyanobacteriota</taxon>
        <taxon>Adonisia</taxon>
        <taxon>Adonisia turfae</taxon>
    </lineage>
</organism>
<reference evidence="2 3" key="1">
    <citation type="journal article" date="2020" name="Microb. Ecol.">
        <title>Ecogenomics of the Marine Benthic Filamentous Cyanobacterium Adonisia.</title>
        <authorList>
            <person name="Walter J.M."/>
            <person name="Coutinho F.H."/>
            <person name="Leomil L."/>
            <person name="Hargreaves P.I."/>
            <person name="Campeao M.E."/>
            <person name="Vieira V.V."/>
            <person name="Silva B.S."/>
            <person name="Fistarol G.O."/>
            <person name="Salomon P.S."/>
            <person name="Sawabe T."/>
            <person name="Mino S."/>
            <person name="Hosokawa M."/>
            <person name="Miyashita H."/>
            <person name="Maruyama F."/>
            <person name="van Verk M.C."/>
            <person name="Dutilh B.E."/>
            <person name="Thompson C.C."/>
            <person name="Thompson F.L."/>
        </authorList>
    </citation>
    <scope>NUCLEOTIDE SEQUENCE [LARGE SCALE GENOMIC DNA]</scope>
    <source>
        <strain evidence="2 3">CCMR0082</strain>
    </source>
</reference>
<gene>
    <name evidence="2" type="ORF">D0962_25710</name>
</gene>
<sequence>MAYSSSLTDAEWEILEPLLPEMLPSSKKARPLAWRYRHIIDGILYRHIIDGILYRLKNGCNWEDLPKDLPPYSTVYWHYKQWRDAGTIEALMTILHEQVRAQVKKLNGPR</sequence>
<feature type="domain" description="Insertion element IS402-like" evidence="1">
    <location>
        <begin position="46"/>
        <end position="92"/>
    </location>
</feature>
<dbReference type="Pfam" id="PF13340">
    <property type="entry name" value="DUF4096"/>
    <property type="match status" value="1"/>
</dbReference>
<evidence type="ECO:0000313" key="2">
    <source>
        <dbReference type="EMBL" id="NEZ66118.1"/>
    </source>
</evidence>
<dbReference type="AlphaFoldDB" id="A0A6M0SCA7"/>
<proteinExistence type="predicted"/>
<dbReference type="PANTHER" id="PTHR30007">
    <property type="entry name" value="PHP DOMAIN PROTEIN"/>
    <property type="match status" value="1"/>
</dbReference>